<dbReference type="Gene3D" id="1.20.1250.20">
    <property type="entry name" value="MFS general substrate transporter like domains"/>
    <property type="match status" value="1"/>
</dbReference>
<dbReference type="Proteomes" id="UP000243519">
    <property type="component" value="Unassembled WGS sequence"/>
</dbReference>
<comment type="subcellular location">
    <subcellularLocation>
        <location evidence="1">Membrane</location>
        <topology evidence="1">Multi-pass membrane protein</topology>
    </subcellularLocation>
</comment>
<evidence type="ECO:0000256" key="6">
    <source>
        <dbReference type="SAM" id="MobiDB-lite"/>
    </source>
</evidence>
<feature type="compositionally biased region" description="Polar residues" evidence="6">
    <location>
        <begin position="239"/>
        <end position="254"/>
    </location>
</feature>
<feature type="transmembrane region" description="Helical" evidence="7">
    <location>
        <begin position="288"/>
        <end position="305"/>
    </location>
</feature>
<dbReference type="InterPro" id="IPR036259">
    <property type="entry name" value="MFS_trans_sf"/>
</dbReference>
<dbReference type="AlphaFoldDB" id="A0A178FGN3"/>
<sequence length="499" mass="53671">MGLDSREPWLFKLRSSEAFIIFVITIAMFTDTLLYSLIIPVIPKALVSRAGVAPEDVQFWVSILLAAYGATLLLGSPLFGYLSDHFGSRKLPFTLGLVSLCSSTILFAFARTPAVLVVARAFQGLSCAAVWVVGLVLLVDNIPQERIGQAMGYTTVGMTMGGLFGPMLGGVSYDFLGYYGVFIFPTLLIILDIILRFALIEQPGIFSLLPLSAYHLLIILVTKQSLERESSRAEDTERNAQGTSADANPNPSNQRKTDEETPLLSTQRLRAKDSPKSSVLLLMRSSRLLIALLSAAMLCLVLSSLETTVPLLVMDRFHWTPSGAGLIFLPVSLTEMVSGSIMGSLVDRFGARRPGSLAFAVTGVAFFSLRFILHNTIPEKVLMGGLLALVGLGITVVQIIAMTEVSQVVIDYEAQSPGIFGGKPPMAQAYALFNMAYASGQMLGPVVAGSLQIRTGWSGMTLFFGIASALCALPMGLWSGTPSKVEEGDENNGLIVRPD</sequence>
<evidence type="ECO:0000256" key="2">
    <source>
        <dbReference type="ARBA" id="ARBA00022448"/>
    </source>
</evidence>
<feature type="transmembrane region" description="Helical" evidence="7">
    <location>
        <begin position="150"/>
        <end position="169"/>
    </location>
</feature>
<dbReference type="GO" id="GO:0022857">
    <property type="term" value="F:transmembrane transporter activity"/>
    <property type="evidence" value="ECO:0007669"/>
    <property type="project" value="InterPro"/>
</dbReference>
<dbReference type="OrthoDB" id="5086884at2759"/>
<keyword evidence="4 7" id="KW-1133">Transmembrane helix</keyword>
<accession>A0A178FGN3</accession>
<dbReference type="SUPFAM" id="SSF103473">
    <property type="entry name" value="MFS general substrate transporter"/>
    <property type="match status" value="1"/>
</dbReference>
<evidence type="ECO:0000256" key="4">
    <source>
        <dbReference type="ARBA" id="ARBA00022989"/>
    </source>
</evidence>
<comment type="caution">
    <text evidence="9">The sequence shown here is derived from an EMBL/GenBank/DDBJ whole genome shotgun (WGS) entry which is preliminary data.</text>
</comment>
<evidence type="ECO:0000256" key="3">
    <source>
        <dbReference type="ARBA" id="ARBA00022692"/>
    </source>
</evidence>
<name>A0A178FGN3_TRIVO</name>
<dbReference type="InterPro" id="IPR050930">
    <property type="entry name" value="MFS_Vesicular_Transporter"/>
</dbReference>
<dbReference type="PANTHER" id="PTHR23506">
    <property type="entry name" value="GH10249P"/>
    <property type="match status" value="1"/>
</dbReference>
<feature type="transmembrane region" description="Helical" evidence="7">
    <location>
        <begin position="20"/>
        <end position="47"/>
    </location>
</feature>
<evidence type="ECO:0000259" key="8">
    <source>
        <dbReference type="PROSITE" id="PS50850"/>
    </source>
</evidence>
<feature type="transmembrane region" description="Helical" evidence="7">
    <location>
        <begin position="205"/>
        <end position="222"/>
    </location>
</feature>
<dbReference type="Pfam" id="PF07690">
    <property type="entry name" value="MFS_1"/>
    <property type="match status" value="1"/>
</dbReference>
<dbReference type="InterPro" id="IPR011701">
    <property type="entry name" value="MFS"/>
</dbReference>
<feature type="transmembrane region" description="Helical" evidence="7">
    <location>
        <begin position="176"/>
        <end position="199"/>
    </location>
</feature>
<dbReference type="PROSITE" id="PS50850">
    <property type="entry name" value="MFS"/>
    <property type="match status" value="1"/>
</dbReference>
<reference evidence="9 10" key="1">
    <citation type="submission" date="2016-05" db="EMBL/GenBank/DDBJ databases">
        <title>Genome sequencing of Trichophyton violaceum CMCC(F)T3l isolated from hair.</title>
        <authorList>
            <person name="Zhan P."/>
            <person name="Tao Y."/>
            <person name="Liu W."/>
        </authorList>
    </citation>
    <scope>NUCLEOTIDE SEQUENCE [LARGE SCALE GENOMIC DNA]</scope>
    <source>
        <strain evidence="10">CMCC(F)T3l</strain>
    </source>
</reference>
<proteinExistence type="predicted"/>
<gene>
    <name evidence="9" type="ORF">A7D00_3719</name>
</gene>
<feature type="transmembrane region" description="Helical" evidence="7">
    <location>
        <begin position="59"/>
        <end position="79"/>
    </location>
</feature>
<keyword evidence="2" id="KW-0813">Transport</keyword>
<dbReference type="EMBL" id="LHPN01000005">
    <property type="protein sequence ID" value="OAL71690.1"/>
    <property type="molecule type" value="Genomic_DNA"/>
</dbReference>
<keyword evidence="3 7" id="KW-0812">Transmembrane</keyword>
<feature type="transmembrane region" description="Helical" evidence="7">
    <location>
        <begin position="91"/>
        <end position="110"/>
    </location>
</feature>
<feature type="transmembrane region" description="Helical" evidence="7">
    <location>
        <begin position="457"/>
        <end position="478"/>
    </location>
</feature>
<dbReference type="PANTHER" id="PTHR23506:SF23">
    <property type="entry name" value="GH10249P"/>
    <property type="match status" value="1"/>
</dbReference>
<dbReference type="CDD" id="cd17325">
    <property type="entry name" value="MFS_MdtG_SLC18_like"/>
    <property type="match status" value="1"/>
</dbReference>
<feature type="transmembrane region" description="Helical" evidence="7">
    <location>
        <begin position="431"/>
        <end position="451"/>
    </location>
</feature>
<protein>
    <recommendedName>
        <fullName evidence="8">Major facilitator superfamily (MFS) profile domain-containing protein</fullName>
    </recommendedName>
</protein>
<feature type="region of interest" description="Disordered" evidence="6">
    <location>
        <begin position="230"/>
        <end position="271"/>
    </location>
</feature>
<keyword evidence="5 7" id="KW-0472">Membrane</keyword>
<feature type="transmembrane region" description="Helical" evidence="7">
    <location>
        <begin position="357"/>
        <end position="373"/>
    </location>
</feature>
<feature type="transmembrane region" description="Helical" evidence="7">
    <location>
        <begin position="385"/>
        <end position="410"/>
    </location>
</feature>
<evidence type="ECO:0000313" key="10">
    <source>
        <dbReference type="Proteomes" id="UP000243519"/>
    </source>
</evidence>
<feature type="domain" description="Major facilitator superfamily (MFS) profile" evidence="8">
    <location>
        <begin position="20"/>
        <end position="486"/>
    </location>
</feature>
<dbReference type="GO" id="GO:0016020">
    <property type="term" value="C:membrane"/>
    <property type="evidence" value="ECO:0007669"/>
    <property type="project" value="UniProtKB-SubCell"/>
</dbReference>
<evidence type="ECO:0000313" key="9">
    <source>
        <dbReference type="EMBL" id="OAL71690.1"/>
    </source>
</evidence>
<evidence type="ECO:0000256" key="7">
    <source>
        <dbReference type="SAM" id="Phobius"/>
    </source>
</evidence>
<evidence type="ECO:0000256" key="5">
    <source>
        <dbReference type="ARBA" id="ARBA00023136"/>
    </source>
</evidence>
<feature type="transmembrane region" description="Helical" evidence="7">
    <location>
        <begin position="117"/>
        <end position="138"/>
    </location>
</feature>
<evidence type="ECO:0000256" key="1">
    <source>
        <dbReference type="ARBA" id="ARBA00004141"/>
    </source>
</evidence>
<dbReference type="InterPro" id="IPR020846">
    <property type="entry name" value="MFS_dom"/>
</dbReference>
<keyword evidence="10" id="KW-1185">Reference proteome</keyword>
<organism evidence="9 10">
    <name type="scientific">Trichophyton violaceum</name>
    <dbReference type="NCBI Taxonomy" id="34388"/>
    <lineage>
        <taxon>Eukaryota</taxon>
        <taxon>Fungi</taxon>
        <taxon>Dikarya</taxon>
        <taxon>Ascomycota</taxon>
        <taxon>Pezizomycotina</taxon>
        <taxon>Eurotiomycetes</taxon>
        <taxon>Eurotiomycetidae</taxon>
        <taxon>Onygenales</taxon>
        <taxon>Arthrodermataceae</taxon>
        <taxon>Trichophyton</taxon>
    </lineage>
</organism>